<name>A0A6C0DTG3_9ZZZZ</name>
<dbReference type="GO" id="GO:0016020">
    <property type="term" value="C:membrane"/>
    <property type="evidence" value="ECO:0007669"/>
    <property type="project" value="UniProtKB-SubCell"/>
</dbReference>
<evidence type="ECO:0000256" key="2">
    <source>
        <dbReference type="ARBA" id="ARBA00022692"/>
    </source>
</evidence>
<dbReference type="PANTHER" id="PTHR21461">
    <property type="entry name" value="GLYCOSYLTRANSFERASE FAMILY 92 PROTEIN"/>
    <property type="match status" value="1"/>
</dbReference>
<evidence type="ECO:0000256" key="1">
    <source>
        <dbReference type="ARBA" id="ARBA00004167"/>
    </source>
</evidence>
<keyword evidence="3" id="KW-0472">Membrane</keyword>
<evidence type="ECO:0000313" key="4">
    <source>
        <dbReference type="EMBL" id="QHT19660.1"/>
    </source>
</evidence>
<sequence length="296" mass="34204">MIPANQLKEYSKKINSKKGKTHNKNYGECKKVILFTNARNEKNIKEWAAHHLLIGFSAICIFDHKSDVPIGPQFINFDKRVKVLRVEYENPVKLKLMNMAATIANQNGFDWMLYLDADEFLILNSFEGVKKMLTQFSSAHSLAVNWLLFGTNNHVKEPNGLILENYTRSQLNPDQHVKSFVRPQEVINATNPHFFNIYNPARMLTITNKQMPYTPNMGYTFNPCNAEYNKFHAYIAHYIHQSEETFIKRKVLLAADDGTGAKSANPEIHNVYNDVENNDPKNKYAERVKAFLQQFK</sequence>
<dbReference type="GO" id="GO:0016757">
    <property type="term" value="F:glycosyltransferase activity"/>
    <property type="evidence" value="ECO:0007669"/>
    <property type="project" value="TreeGrafter"/>
</dbReference>
<protein>
    <recommendedName>
        <fullName evidence="5">Glycosyltransferase family 92 protein</fullName>
    </recommendedName>
</protein>
<keyword evidence="3" id="KW-1133">Transmembrane helix</keyword>
<organism evidence="4">
    <name type="scientific">viral metagenome</name>
    <dbReference type="NCBI Taxonomy" id="1070528"/>
    <lineage>
        <taxon>unclassified sequences</taxon>
        <taxon>metagenomes</taxon>
        <taxon>organismal metagenomes</taxon>
    </lineage>
</organism>
<dbReference type="EMBL" id="MN739668">
    <property type="protein sequence ID" value="QHT19660.1"/>
    <property type="molecule type" value="Genomic_DNA"/>
</dbReference>
<evidence type="ECO:0000256" key="3">
    <source>
        <dbReference type="ARBA" id="ARBA00022989"/>
    </source>
</evidence>
<evidence type="ECO:0008006" key="5">
    <source>
        <dbReference type="Google" id="ProtNLM"/>
    </source>
</evidence>
<reference evidence="4" key="1">
    <citation type="journal article" date="2020" name="Nature">
        <title>Giant virus diversity and host interactions through global metagenomics.</title>
        <authorList>
            <person name="Schulz F."/>
            <person name="Roux S."/>
            <person name="Paez-Espino D."/>
            <person name="Jungbluth S."/>
            <person name="Walsh D.A."/>
            <person name="Denef V.J."/>
            <person name="McMahon K.D."/>
            <person name="Konstantinidis K.T."/>
            <person name="Eloe-Fadrosh E.A."/>
            <person name="Kyrpides N.C."/>
            <person name="Woyke T."/>
        </authorList>
    </citation>
    <scope>NUCLEOTIDE SEQUENCE</scope>
    <source>
        <strain evidence="4">GVMAG-M-3300023174-5</strain>
    </source>
</reference>
<dbReference type="Pfam" id="PF13704">
    <property type="entry name" value="Glyco_tranf_2_4"/>
    <property type="match status" value="1"/>
</dbReference>
<dbReference type="PANTHER" id="PTHR21461:SF69">
    <property type="entry name" value="GLYCOSYLTRANSFERASE FAMILY 92 PROTEIN"/>
    <property type="match status" value="1"/>
</dbReference>
<dbReference type="AlphaFoldDB" id="A0A6C0DTG3"/>
<accession>A0A6C0DTG3</accession>
<comment type="subcellular location">
    <subcellularLocation>
        <location evidence="1">Membrane</location>
        <topology evidence="1">Single-pass membrane protein</topology>
    </subcellularLocation>
</comment>
<keyword evidence="2" id="KW-0812">Transmembrane</keyword>
<dbReference type="GO" id="GO:0005737">
    <property type="term" value="C:cytoplasm"/>
    <property type="evidence" value="ECO:0007669"/>
    <property type="project" value="TreeGrafter"/>
</dbReference>
<proteinExistence type="predicted"/>